<feature type="non-terminal residue" evidence="2">
    <location>
        <position position="86"/>
    </location>
</feature>
<proteinExistence type="predicted"/>
<protein>
    <submittedName>
        <fullName evidence="2">Uncharacterized protein</fullName>
    </submittedName>
</protein>
<evidence type="ECO:0000313" key="3">
    <source>
        <dbReference type="Proteomes" id="UP000265520"/>
    </source>
</evidence>
<accession>A0A392QPH3</accession>
<dbReference type="AlphaFoldDB" id="A0A392QPH3"/>
<name>A0A392QPH3_9FABA</name>
<sequence length="86" mass="8924">MDNVGHSFGIGLSASHSYYGASHSKKKSAAPQAVSCKKEATSSMRLLDASKPPAATKIISVKKEVGSGFKKSHATSSSKPSRSLDS</sequence>
<reference evidence="2 3" key="1">
    <citation type="journal article" date="2018" name="Front. Plant Sci.">
        <title>Red Clover (Trifolium pratense) and Zigzag Clover (T. medium) - A Picture of Genomic Similarities and Differences.</title>
        <authorList>
            <person name="Dluhosova J."/>
            <person name="Istvanek J."/>
            <person name="Nedelnik J."/>
            <person name="Repkova J."/>
        </authorList>
    </citation>
    <scope>NUCLEOTIDE SEQUENCE [LARGE SCALE GENOMIC DNA]</scope>
    <source>
        <strain evidence="3">cv. 10/8</strain>
        <tissue evidence="2">Leaf</tissue>
    </source>
</reference>
<dbReference type="EMBL" id="LXQA010147225">
    <property type="protein sequence ID" value="MCI25436.1"/>
    <property type="molecule type" value="Genomic_DNA"/>
</dbReference>
<evidence type="ECO:0000313" key="2">
    <source>
        <dbReference type="EMBL" id="MCI25436.1"/>
    </source>
</evidence>
<comment type="caution">
    <text evidence="2">The sequence shown here is derived from an EMBL/GenBank/DDBJ whole genome shotgun (WGS) entry which is preliminary data.</text>
</comment>
<keyword evidence="3" id="KW-1185">Reference proteome</keyword>
<evidence type="ECO:0000256" key="1">
    <source>
        <dbReference type="SAM" id="MobiDB-lite"/>
    </source>
</evidence>
<feature type="compositionally biased region" description="Polar residues" evidence="1">
    <location>
        <begin position="74"/>
        <end position="86"/>
    </location>
</feature>
<feature type="region of interest" description="Disordered" evidence="1">
    <location>
        <begin position="66"/>
        <end position="86"/>
    </location>
</feature>
<dbReference type="Proteomes" id="UP000265520">
    <property type="component" value="Unassembled WGS sequence"/>
</dbReference>
<organism evidence="2 3">
    <name type="scientific">Trifolium medium</name>
    <dbReference type="NCBI Taxonomy" id="97028"/>
    <lineage>
        <taxon>Eukaryota</taxon>
        <taxon>Viridiplantae</taxon>
        <taxon>Streptophyta</taxon>
        <taxon>Embryophyta</taxon>
        <taxon>Tracheophyta</taxon>
        <taxon>Spermatophyta</taxon>
        <taxon>Magnoliopsida</taxon>
        <taxon>eudicotyledons</taxon>
        <taxon>Gunneridae</taxon>
        <taxon>Pentapetalae</taxon>
        <taxon>rosids</taxon>
        <taxon>fabids</taxon>
        <taxon>Fabales</taxon>
        <taxon>Fabaceae</taxon>
        <taxon>Papilionoideae</taxon>
        <taxon>50 kb inversion clade</taxon>
        <taxon>NPAAA clade</taxon>
        <taxon>Hologalegina</taxon>
        <taxon>IRL clade</taxon>
        <taxon>Trifolieae</taxon>
        <taxon>Trifolium</taxon>
    </lineage>
</organism>